<dbReference type="GO" id="GO:0005886">
    <property type="term" value="C:plasma membrane"/>
    <property type="evidence" value="ECO:0007669"/>
    <property type="project" value="TreeGrafter"/>
</dbReference>
<keyword evidence="3 7" id="KW-0812">Transmembrane</keyword>
<evidence type="ECO:0000256" key="7">
    <source>
        <dbReference type="SAM" id="Phobius"/>
    </source>
</evidence>
<evidence type="ECO:0000256" key="1">
    <source>
        <dbReference type="ARBA" id="ARBA00004141"/>
    </source>
</evidence>
<keyword evidence="4" id="KW-0677">Repeat</keyword>
<feature type="transmembrane region" description="Helical" evidence="7">
    <location>
        <begin position="135"/>
        <end position="154"/>
    </location>
</feature>
<dbReference type="InterPro" id="IPR031312">
    <property type="entry name" value="Na/sul_symport_CS"/>
</dbReference>
<dbReference type="Pfam" id="PF03600">
    <property type="entry name" value="CitMHS"/>
    <property type="match status" value="1"/>
</dbReference>
<dbReference type="Gene3D" id="3.30.70.1450">
    <property type="entry name" value="Regulator of K+ conductance, C-terminal domain"/>
    <property type="match status" value="2"/>
</dbReference>
<keyword evidence="6 7" id="KW-0472">Membrane</keyword>
<evidence type="ECO:0000256" key="6">
    <source>
        <dbReference type="ARBA" id="ARBA00023136"/>
    </source>
</evidence>
<evidence type="ECO:0000256" key="4">
    <source>
        <dbReference type="ARBA" id="ARBA00022737"/>
    </source>
</evidence>
<dbReference type="EMBL" id="SMAN01000002">
    <property type="protein sequence ID" value="TCT26470.1"/>
    <property type="molecule type" value="Genomic_DNA"/>
</dbReference>
<keyword evidence="2" id="KW-0813">Transport</keyword>
<accession>A0A4R3NDB9</accession>
<feature type="transmembrane region" description="Helical" evidence="7">
    <location>
        <begin position="401"/>
        <end position="434"/>
    </location>
</feature>
<dbReference type="PANTHER" id="PTHR43652:SF2">
    <property type="entry name" value="BASIC AMINO ACID ANTIPORTER YFCC-RELATED"/>
    <property type="match status" value="1"/>
</dbReference>
<evidence type="ECO:0000256" key="3">
    <source>
        <dbReference type="ARBA" id="ARBA00022692"/>
    </source>
</evidence>
<name>A0A4R3NDB9_9BACI</name>
<protein>
    <submittedName>
        <fullName evidence="9">Di/tricarboxylate transporter</fullName>
    </submittedName>
</protein>
<evidence type="ECO:0000256" key="5">
    <source>
        <dbReference type="ARBA" id="ARBA00022989"/>
    </source>
</evidence>
<dbReference type="PANTHER" id="PTHR43652">
    <property type="entry name" value="BASIC AMINO ACID ANTIPORTER YFCC-RELATED"/>
    <property type="match status" value="1"/>
</dbReference>
<dbReference type="InterPro" id="IPR006037">
    <property type="entry name" value="RCK_C"/>
</dbReference>
<evidence type="ECO:0000259" key="8">
    <source>
        <dbReference type="PROSITE" id="PS51202"/>
    </source>
</evidence>
<feature type="transmembrane region" description="Helical" evidence="7">
    <location>
        <begin position="174"/>
        <end position="200"/>
    </location>
</feature>
<dbReference type="Proteomes" id="UP000294650">
    <property type="component" value="Unassembled WGS sequence"/>
</dbReference>
<dbReference type="InterPro" id="IPR051679">
    <property type="entry name" value="DASS-Related_Transporters"/>
</dbReference>
<comment type="caution">
    <text evidence="9">The sequence shown here is derived from an EMBL/GenBank/DDBJ whole genome shotgun (WGS) entry which is preliminary data.</text>
</comment>
<comment type="subcellular location">
    <subcellularLocation>
        <location evidence="1">Membrane</location>
        <topology evidence="1">Multi-pass membrane protein</topology>
    </subcellularLocation>
</comment>
<keyword evidence="10" id="KW-1185">Reference proteome</keyword>
<dbReference type="PROSITE" id="PS51202">
    <property type="entry name" value="RCK_C"/>
    <property type="match status" value="2"/>
</dbReference>
<organism evidence="9 10">
    <name type="scientific">Melghiribacillus thermohalophilus</name>
    <dbReference type="NCBI Taxonomy" id="1324956"/>
    <lineage>
        <taxon>Bacteria</taxon>
        <taxon>Bacillati</taxon>
        <taxon>Bacillota</taxon>
        <taxon>Bacilli</taxon>
        <taxon>Bacillales</taxon>
        <taxon>Bacillaceae</taxon>
        <taxon>Melghiribacillus</taxon>
    </lineage>
</organism>
<dbReference type="OrthoDB" id="9765532at2"/>
<dbReference type="FunFam" id="3.30.70.1450:FF:000009">
    <property type="entry name" value="SLC13 family permease"/>
    <property type="match status" value="1"/>
</dbReference>
<dbReference type="SUPFAM" id="SSF116726">
    <property type="entry name" value="TrkA C-terminal domain-like"/>
    <property type="match status" value="2"/>
</dbReference>
<feature type="transmembrane region" description="Helical" evidence="7">
    <location>
        <begin position="446"/>
        <end position="465"/>
    </location>
</feature>
<sequence>MTWEMAFVLIVVLLMLAGLIFEVARPDIIMFITLTILMLTGILTPAEALKGFSNQGMLTIALLFIVVGAVQKTDLIDRLMTKILNSDHNHRRVMSRFLFPASGISGFLNNTPIVVAFTPVIRKWCIDHNISPSKFLIPLSYATIMGGMITLMGTSTNLVVHGLLIDATGEGFSIFQLAFIGVPVTIVGIVYLVTIGYRLLPDRKVLTEKADRESREYLSEVLVEPNYPFIGKTVEQAGLRHLQGLFLVSIVRGKEKISPVKSSTKIQAGDRLIFTGLISTLAELQRNKGLKMDTGTDLSLDTIKNGDSQLVEVVVSHQSHLAYKTVKETGFRGRYDAAVLAVHRKHERIKSKIGDITLKPGDTLLLLTGPDFKNRMNHQDFYVVTPIYEPKLMEDSRQTWFSLGILTLMIFLVTFNMLSMFKAATLAVVLMLIFRMITPDEAKQSVQFNVLLLIASAFGIGEAMVKTGLAQFIASNLVSVVQPFGIIAFLFMIYVLTNVFTEMITNNAAAVIMFPIAMEMAHQIHINPMAAAVTIAIAASASFVTPIGYQTNMIVYGPGGYRFMDYVKVGLPLSFMTMVITIFIVHLVWV</sequence>
<reference evidence="9 10" key="1">
    <citation type="submission" date="2019-03" db="EMBL/GenBank/DDBJ databases">
        <title>Genomic Encyclopedia of Type Strains, Phase IV (KMG-IV): sequencing the most valuable type-strain genomes for metagenomic binning, comparative biology and taxonomic classification.</title>
        <authorList>
            <person name="Goeker M."/>
        </authorList>
    </citation>
    <scope>NUCLEOTIDE SEQUENCE [LARGE SCALE GENOMIC DNA]</scope>
    <source>
        <strain evidence="9 10">DSM 25894</strain>
    </source>
</reference>
<feature type="domain" description="RCK C-terminal" evidence="8">
    <location>
        <begin position="203"/>
        <end position="290"/>
    </location>
</feature>
<dbReference type="Pfam" id="PF02080">
    <property type="entry name" value="TrkA_C"/>
    <property type="match status" value="2"/>
</dbReference>
<feature type="domain" description="RCK C-terminal" evidence="8">
    <location>
        <begin position="298"/>
        <end position="382"/>
    </location>
</feature>
<dbReference type="InterPro" id="IPR036721">
    <property type="entry name" value="RCK_C_sf"/>
</dbReference>
<evidence type="ECO:0000256" key="2">
    <source>
        <dbReference type="ARBA" id="ARBA00022448"/>
    </source>
</evidence>
<dbReference type="AlphaFoldDB" id="A0A4R3NDB9"/>
<feature type="transmembrane region" description="Helical" evidence="7">
    <location>
        <begin position="477"/>
        <end position="497"/>
    </location>
</feature>
<dbReference type="GO" id="GO:0006813">
    <property type="term" value="P:potassium ion transport"/>
    <property type="evidence" value="ECO:0007669"/>
    <property type="project" value="InterPro"/>
</dbReference>
<feature type="transmembrane region" description="Helical" evidence="7">
    <location>
        <begin position="28"/>
        <end position="46"/>
    </location>
</feature>
<keyword evidence="5 7" id="KW-1133">Transmembrane helix</keyword>
<dbReference type="GO" id="GO:0008324">
    <property type="term" value="F:monoatomic cation transmembrane transporter activity"/>
    <property type="evidence" value="ECO:0007669"/>
    <property type="project" value="InterPro"/>
</dbReference>
<feature type="transmembrane region" description="Helical" evidence="7">
    <location>
        <begin position="529"/>
        <end position="549"/>
    </location>
</feature>
<dbReference type="RefSeq" id="WP_132370823.1">
    <property type="nucleotide sequence ID" value="NZ_SMAN01000002.1"/>
</dbReference>
<dbReference type="PROSITE" id="PS01271">
    <property type="entry name" value="NA_SULFATE"/>
    <property type="match status" value="1"/>
</dbReference>
<proteinExistence type="predicted"/>
<feature type="transmembrane region" description="Helical" evidence="7">
    <location>
        <begin position="569"/>
        <end position="589"/>
    </location>
</feature>
<feature type="transmembrane region" description="Helical" evidence="7">
    <location>
        <begin position="6"/>
        <end position="21"/>
    </location>
</feature>
<gene>
    <name evidence="9" type="ORF">EDD68_102172</name>
</gene>
<feature type="transmembrane region" description="Helical" evidence="7">
    <location>
        <begin position="52"/>
        <end position="70"/>
    </location>
</feature>
<dbReference type="InterPro" id="IPR004680">
    <property type="entry name" value="Cit_transptr-like_dom"/>
</dbReference>
<evidence type="ECO:0000313" key="10">
    <source>
        <dbReference type="Proteomes" id="UP000294650"/>
    </source>
</evidence>
<evidence type="ECO:0000313" key="9">
    <source>
        <dbReference type="EMBL" id="TCT26470.1"/>
    </source>
</evidence>